<feature type="transmembrane region" description="Helical" evidence="1">
    <location>
        <begin position="92"/>
        <end position="114"/>
    </location>
</feature>
<evidence type="ECO:0000259" key="2">
    <source>
        <dbReference type="Pfam" id="PF20151"/>
    </source>
</evidence>
<protein>
    <recommendedName>
        <fullName evidence="2">DUF6533 domain-containing protein</fullName>
    </recommendedName>
</protein>
<dbReference type="InterPro" id="IPR045340">
    <property type="entry name" value="DUF6533"/>
</dbReference>
<keyword evidence="1" id="KW-1133">Transmembrane helix</keyword>
<feature type="transmembrane region" description="Helical" evidence="1">
    <location>
        <begin position="189"/>
        <end position="211"/>
    </location>
</feature>
<evidence type="ECO:0000256" key="1">
    <source>
        <dbReference type="SAM" id="Phobius"/>
    </source>
</evidence>
<organism evidence="3 4">
    <name type="scientific">Crucibulum laeve</name>
    <dbReference type="NCBI Taxonomy" id="68775"/>
    <lineage>
        <taxon>Eukaryota</taxon>
        <taxon>Fungi</taxon>
        <taxon>Dikarya</taxon>
        <taxon>Basidiomycota</taxon>
        <taxon>Agaricomycotina</taxon>
        <taxon>Agaricomycetes</taxon>
        <taxon>Agaricomycetidae</taxon>
        <taxon>Agaricales</taxon>
        <taxon>Agaricineae</taxon>
        <taxon>Nidulariaceae</taxon>
        <taxon>Crucibulum</taxon>
    </lineage>
</organism>
<keyword evidence="4" id="KW-1185">Reference proteome</keyword>
<keyword evidence="1" id="KW-0472">Membrane</keyword>
<name>A0A5C3M715_9AGAR</name>
<sequence>MHHSVSTLEATTVAFSCLQVGRYSAVAAYALQIYEFFLCIDEEILLIHKARWSSMKVAYIVCRFYPLFLFPFYLWCWLGNHTRETCHKLIPPIYALLVGLPLSAQAVILIRTVAFIGGTAFTLATLLPFYLSLVGAEIWLFGTRFTVSEDLYMAFGPGHPTKSGCYANDGHPLETVTSGGEYPNIPPTAGVLLAIFIFDLVMMAIILIHYVRTQAVRGKLGKAFVTHSFTAFSIISVVYLFTSCLYFSPYRRWDGLGLPVVLVLPDVIACRLILSLRRTVDPTDTYILQENSRLVDQAFDKIFQTCSSETCLA</sequence>
<dbReference type="OrthoDB" id="3251775at2759"/>
<dbReference type="AlphaFoldDB" id="A0A5C3M715"/>
<dbReference type="Pfam" id="PF20151">
    <property type="entry name" value="DUF6533"/>
    <property type="match status" value="1"/>
</dbReference>
<feature type="transmembrane region" description="Helical" evidence="1">
    <location>
        <begin position="57"/>
        <end position="80"/>
    </location>
</feature>
<feature type="transmembrane region" description="Helical" evidence="1">
    <location>
        <begin position="121"/>
        <end position="142"/>
    </location>
</feature>
<evidence type="ECO:0000313" key="4">
    <source>
        <dbReference type="Proteomes" id="UP000308652"/>
    </source>
</evidence>
<accession>A0A5C3M715</accession>
<proteinExistence type="predicted"/>
<feature type="domain" description="DUF6533" evidence="2">
    <location>
        <begin position="23"/>
        <end position="67"/>
    </location>
</feature>
<dbReference type="Proteomes" id="UP000308652">
    <property type="component" value="Unassembled WGS sequence"/>
</dbReference>
<feature type="transmembrane region" description="Helical" evidence="1">
    <location>
        <begin position="255"/>
        <end position="274"/>
    </location>
</feature>
<reference evidence="3 4" key="1">
    <citation type="journal article" date="2019" name="Nat. Ecol. Evol.">
        <title>Megaphylogeny resolves global patterns of mushroom evolution.</title>
        <authorList>
            <person name="Varga T."/>
            <person name="Krizsan K."/>
            <person name="Foldi C."/>
            <person name="Dima B."/>
            <person name="Sanchez-Garcia M."/>
            <person name="Sanchez-Ramirez S."/>
            <person name="Szollosi G.J."/>
            <person name="Szarkandi J.G."/>
            <person name="Papp V."/>
            <person name="Albert L."/>
            <person name="Andreopoulos W."/>
            <person name="Angelini C."/>
            <person name="Antonin V."/>
            <person name="Barry K.W."/>
            <person name="Bougher N.L."/>
            <person name="Buchanan P."/>
            <person name="Buyck B."/>
            <person name="Bense V."/>
            <person name="Catcheside P."/>
            <person name="Chovatia M."/>
            <person name="Cooper J."/>
            <person name="Damon W."/>
            <person name="Desjardin D."/>
            <person name="Finy P."/>
            <person name="Geml J."/>
            <person name="Haridas S."/>
            <person name="Hughes K."/>
            <person name="Justo A."/>
            <person name="Karasinski D."/>
            <person name="Kautmanova I."/>
            <person name="Kiss B."/>
            <person name="Kocsube S."/>
            <person name="Kotiranta H."/>
            <person name="LaButti K.M."/>
            <person name="Lechner B.E."/>
            <person name="Liimatainen K."/>
            <person name="Lipzen A."/>
            <person name="Lukacs Z."/>
            <person name="Mihaltcheva S."/>
            <person name="Morgado L.N."/>
            <person name="Niskanen T."/>
            <person name="Noordeloos M.E."/>
            <person name="Ohm R.A."/>
            <person name="Ortiz-Santana B."/>
            <person name="Ovrebo C."/>
            <person name="Racz N."/>
            <person name="Riley R."/>
            <person name="Savchenko A."/>
            <person name="Shiryaev A."/>
            <person name="Soop K."/>
            <person name="Spirin V."/>
            <person name="Szebenyi C."/>
            <person name="Tomsovsky M."/>
            <person name="Tulloss R.E."/>
            <person name="Uehling J."/>
            <person name="Grigoriev I.V."/>
            <person name="Vagvolgyi C."/>
            <person name="Papp T."/>
            <person name="Martin F.M."/>
            <person name="Miettinen O."/>
            <person name="Hibbett D.S."/>
            <person name="Nagy L.G."/>
        </authorList>
    </citation>
    <scope>NUCLEOTIDE SEQUENCE [LARGE SCALE GENOMIC DNA]</scope>
    <source>
        <strain evidence="3 4">CBS 166.37</strain>
    </source>
</reference>
<feature type="transmembrane region" description="Helical" evidence="1">
    <location>
        <begin position="223"/>
        <end position="249"/>
    </location>
</feature>
<dbReference type="EMBL" id="ML213596">
    <property type="protein sequence ID" value="TFK40657.1"/>
    <property type="molecule type" value="Genomic_DNA"/>
</dbReference>
<evidence type="ECO:0000313" key="3">
    <source>
        <dbReference type="EMBL" id="TFK40657.1"/>
    </source>
</evidence>
<gene>
    <name evidence="3" type="ORF">BDQ12DRAFT_733867</name>
</gene>
<keyword evidence="1" id="KW-0812">Transmembrane</keyword>